<evidence type="ECO:0000313" key="3">
    <source>
        <dbReference type="Proteomes" id="UP000559256"/>
    </source>
</evidence>
<dbReference type="Proteomes" id="UP000559256">
    <property type="component" value="Unassembled WGS sequence"/>
</dbReference>
<comment type="caution">
    <text evidence="2">The sequence shown here is derived from an EMBL/GenBank/DDBJ whole genome shotgun (WGS) entry which is preliminary data.</text>
</comment>
<organism evidence="2 3">
    <name type="scientific">Tetrapyrgos nigripes</name>
    <dbReference type="NCBI Taxonomy" id="182062"/>
    <lineage>
        <taxon>Eukaryota</taxon>
        <taxon>Fungi</taxon>
        <taxon>Dikarya</taxon>
        <taxon>Basidiomycota</taxon>
        <taxon>Agaricomycotina</taxon>
        <taxon>Agaricomycetes</taxon>
        <taxon>Agaricomycetidae</taxon>
        <taxon>Agaricales</taxon>
        <taxon>Marasmiineae</taxon>
        <taxon>Marasmiaceae</taxon>
        <taxon>Tetrapyrgos</taxon>
    </lineage>
</organism>
<keyword evidence="3" id="KW-1185">Reference proteome</keyword>
<protein>
    <submittedName>
        <fullName evidence="2">Uncharacterized protein</fullName>
    </submittedName>
</protein>
<dbReference type="AlphaFoldDB" id="A0A8H5G030"/>
<reference evidence="2 3" key="1">
    <citation type="journal article" date="2020" name="ISME J.">
        <title>Uncovering the hidden diversity of litter-decomposition mechanisms in mushroom-forming fungi.</title>
        <authorList>
            <person name="Floudas D."/>
            <person name="Bentzer J."/>
            <person name="Ahren D."/>
            <person name="Johansson T."/>
            <person name="Persson P."/>
            <person name="Tunlid A."/>
        </authorList>
    </citation>
    <scope>NUCLEOTIDE SEQUENCE [LARGE SCALE GENOMIC DNA]</scope>
    <source>
        <strain evidence="2 3">CBS 291.85</strain>
    </source>
</reference>
<dbReference type="OrthoDB" id="2651020at2759"/>
<feature type="region of interest" description="Disordered" evidence="1">
    <location>
        <begin position="60"/>
        <end position="100"/>
    </location>
</feature>
<feature type="compositionally biased region" description="Polar residues" evidence="1">
    <location>
        <begin position="66"/>
        <end position="84"/>
    </location>
</feature>
<proteinExistence type="predicted"/>
<accession>A0A8H5G030</accession>
<sequence>MATMTMTMNQEHDMNAQLCDLLKTLSIGRCSDNGVESSIYIPGESVKPRDVQVPVQDVSMDMEGGNHTSDGTSQCSRNDNDNTYTSPHPPHPPTEPQSPQFYGCAYLQAIQSQMDAYQTTGGDYLEAIFTHREILCSFPPAHRECARAFTDIAFALERRAWRADREADTEAVVAFRHEAWMIANTLCPQTQDLSHVADNRRPHVSFEGPPPACIMPPMM</sequence>
<gene>
    <name evidence="2" type="ORF">D9758_006345</name>
</gene>
<dbReference type="EMBL" id="JAACJM010000056">
    <property type="protein sequence ID" value="KAF5355571.1"/>
    <property type="molecule type" value="Genomic_DNA"/>
</dbReference>
<feature type="compositionally biased region" description="Pro residues" evidence="1">
    <location>
        <begin position="87"/>
        <end position="96"/>
    </location>
</feature>
<name>A0A8H5G030_9AGAR</name>
<evidence type="ECO:0000256" key="1">
    <source>
        <dbReference type="SAM" id="MobiDB-lite"/>
    </source>
</evidence>
<evidence type="ECO:0000313" key="2">
    <source>
        <dbReference type="EMBL" id="KAF5355571.1"/>
    </source>
</evidence>